<evidence type="ECO:0000256" key="1">
    <source>
        <dbReference type="SAM" id="MobiDB-lite"/>
    </source>
</evidence>
<dbReference type="AlphaFoldDB" id="A0A0C2CUY9"/>
<evidence type="ECO:0000313" key="3">
    <source>
        <dbReference type="Proteomes" id="UP000054047"/>
    </source>
</evidence>
<keyword evidence="3" id="KW-1185">Reference proteome</keyword>
<name>A0A0C2CUY9_9BILA</name>
<dbReference type="Proteomes" id="UP000054047">
    <property type="component" value="Unassembled WGS sequence"/>
</dbReference>
<reference evidence="2 3" key="1">
    <citation type="submission" date="2013-12" db="EMBL/GenBank/DDBJ databases">
        <title>Draft genome of the parsitic nematode Ancylostoma duodenale.</title>
        <authorList>
            <person name="Mitreva M."/>
        </authorList>
    </citation>
    <scope>NUCLEOTIDE SEQUENCE [LARGE SCALE GENOMIC DNA]</scope>
    <source>
        <strain evidence="2 3">Zhejiang</strain>
    </source>
</reference>
<dbReference type="EMBL" id="KN740721">
    <property type="protein sequence ID" value="KIH53647.1"/>
    <property type="molecule type" value="Genomic_DNA"/>
</dbReference>
<accession>A0A0C2CUY9</accession>
<organism evidence="2 3">
    <name type="scientific">Ancylostoma duodenale</name>
    <dbReference type="NCBI Taxonomy" id="51022"/>
    <lineage>
        <taxon>Eukaryota</taxon>
        <taxon>Metazoa</taxon>
        <taxon>Ecdysozoa</taxon>
        <taxon>Nematoda</taxon>
        <taxon>Chromadorea</taxon>
        <taxon>Rhabditida</taxon>
        <taxon>Rhabditina</taxon>
        <taxon>Rhabditomorpha</taxon>
        <taxon>Strongyloidea</taxon>
        <taxon>Ancylostomatidae</taxon>
        <taxon>Ancylostomatinae</taxon>
        <taxon>Ancylostoma</taxon>
    </lineage>
</organism>
<evidence type="ECO:0000313" key="2">
    <source>
        <dbReference type="EMBL" id="KIH53647.1"/>
    </source>
</evidence>
<sequence length="194" mass="22445">MDLITSSELFRGSTRMETDGINQSRLLLDEEKGAVQYAEAGKSRNAAVEDAALHEMQNAFFDLQDKVRRQNLDTMEWMEKTEKEYRAMMAQVTRHNEENKTLLAQITKCGVDNTAILDQLKKQAGDRKELVGRNTKITRDRNIRESKEVHEEDSCFGRSTNKRKIPHSDEPNNEKQVKSSVLEKHQKELQEIDH</sequence>
<gene>
    <name evidence="2" type="ORF">ANCDUO_16221</name>
</gene>
<protein>
    <submittedName>
        <fullName evidence="2">Uncharacterized protein</fullName>
    </submittedName>
</protein>
<proteinExistence type="predicted"/>
<feature type="compositionally biased region" description="Basic and acidic residues" evidence="1">
    <location>
        <begin position="141"/>
        <end position="155"/>
    </location>
</feature>
<feature type="region of interest" description="Disordered" evidence="1">
    <location>
        <begin position="141"/>
        <end position="181"/>
    </location>
</feature>
<feature type="compositionally biased region" description="Basic and acidic residues" evidence="1">
    <location>
        <begin position="166"/>
        <end position="181"/>
    </location>
</feature>